<dbReference type="InterPro" id="IPR005914">
    <property type="entry name" value="Acac_CoA_synth"/>
</dbReference>
<dbReference type="Pfam" id="PF16177">
    <property type="entry name" value="ACAS_N"/>
    <property type="match status" value="1"/>
</dbReference>
<evidence type="ECO:0000259" key="2">
    <source>
        <dbReference type="Pfam" id="PF00501"/>
    </source>
</evidence>
<dbReference type="InterPro" id="IPR042099">
    <property type="entry name" value="ANL_N_sf"/>
</dbReference>
<gene>
    <name evidence="4" type="ORF">DNG_07341</name>
</gene>
<evidence type="ECO:0000259" key="3">
    <source>
        <dbReference type="Pfam" id="PF16177"/>
    </source>
</evidence>
<dbReference type="InterPro" id="IPR020845">
    <property type="entry name" value="AMP-binding_CS"/>
</dbReference>
<dbReference type="Gene3D" id="3.30.300.30">
    <property type="match status" value="1"/>
</dbReference>
<organism evidence="4 5">
    <name type="scientific">Cephalotrichum gorgonifer</name>
    <dbReference type="NCBI Taxonomy" id="2041049"/>
    <lineage>
        <taxon>Eukaryota</taxon>
        <taxon>Fungi</taxon>
        <taxon>Dikarya</taxon>
        <taxon>Ascomycota</taxon>
        <taxon>Pezizomycotina</taxon>
        <taxon>Sordariomycetes</taxon>
        <taxon>Hypocreomycetidae</taxon>
        <taxon>Microascales</taxon>
        <taxon>Microascaceae</taxon>
        <taxon>Cephalotrichum</taxon>
    </lineage>
</organism>
<dbReference type="PANTHER" id="PTHR42921">
    <property type="entry name" value="ACETOACETYL-COA SYNTHETASE"/>
    <property type="match status" value="1"/>
</dbReference>
<dbReference type="InterPro" id="IPR000873">
    <property type="entry name" value="AMP-dep_synth/lig_dom"/>
</dbReference>
<accession>A0AAE8N1E1</accession>
<dbReference type="PROSITE" id="PS00455">
    <property type="entry name" value="AMP_BINDING"/>
    <property type="match status" value="1"/>
</dbReference>
<evidence type="ECO:0000313" key="5">
    <source>
        <dbReference type="Proteomes" id="UP001187682"/>
    </source>
</evidence>
<proteinExistence type="inferred from homology"/>
<dbReference type="SUPFAM" id="SSF56801">
    <property type="entry name" value="Acetyl-CoA synthetase-like"/>
    <property type="match status" value="1"/>
</dbReference>
<dbReference type="Pfam" id="PF00501">
    <property type="entry name" value="AMP-binding"/>
    <property type="match status" value="1"/>
</dbReference>
<keyword evidence="5" id="KW-1185">Reference proteome</keyword>
<dbReference type="InterPro" id="IPR045851">
    <property type="entry name" value="AMP-bd_C_sf"/>
</dbReference>
<evidence type="ECO:0000256" key="1">
    <source>
        <dbReference type="ARBA" id="ARBA00006432"/>
    </source>
</evidence>
<feature type="domain" description="AMP-dependent synthetase/ligase" evidence="2">
    <location>
        <begin position="111"/>
        <end position="492"/>
    </location>
</feature>
<dbReference type="EMBL" id="ONZQ02000010">
    <property type="protein sequence ID" value="SPO04656.1"/>
    <property type="molecule type" value="Genomic_DNA"/>
</dbReference>
<dbReference type="NCBIfam" id="TIGR01217">
    <property type="entry name" value="ac_ac_CoA_syn"/>
    <property type="match status" value="1"/>
</dbReference>
<name>A0AAE8N1E1_9PEZI</name>
<dbReference type="InterPro" id="IPR032387">
    <property type="entry name" value="ACAS_N"/>
</dbReference>
<sequence length="688" mass="76509">MASTPRKLWEHPAPETTAMWKFKSSLEQHAGVRFQDFHDLHAYSCANRSAFWRHAFSHFPIVWHGVLSDQVVDESARIETNPVWFPGVKVNYAQNVLFTGDGSGHAIAREKEDDKIALTEVREGGKPEEMRRLTWKELRARVAELASAMRNRGLKKGDRVAVVGGNSIEALTVLLATTSLGAVFSSSSADMGIKGILDRLLQIRPSYVFFDDWAVYNGKTIDLRPKIRDTIEGLRSIAEFRGVIVHERFAGKPADISSISICESWSNFIQAATSNELVFEDCCFSDPVLIVFSSGTTGPPKCIVHAIGGMILNAHKEGRLHHCVDEKSVHLQYTTTGWIMYIQIPSTLVLGGQAILYDGSPFQPDPSILIRLVDKLNITHLGISPRYMEELQRNKIVPRDIADLSRLQVVTSTGMVLPGALFNWFYDVAFPPRVHLGNISGGTDLAACFTIQNPVSPLYVGGCQHMSLGMDVQVFGPDGKRLPDGEPGELVCVSAFPTMPISFFGDKGGEKYFKSYFARFEGAWTHGDFIAVHPQTKQIEFLGRSDGVLNPSGVRFGSAEIYNVVNAHFSEHVADSICVGQRRPQDNDEKVLLFLLMKEGHKFTKSLVRDIKQAIRKDLSPRHVPAFVFETREIPVTVNMKKVELPVKQIVSGQKITASGTLLNPESLEYYYQFADDARLSAELDAKL</sequence>
<dbReference type="GO" id="GO:0030729">
    <property type="term" value="F:acetoacetate-CoA ligase activity"/>
    <property type="evidence" value="ECO:0007669"/>
    <property type="project" value="InterPro"/>
</dbReference>
<comment type="similarity">
    <text evidence="1">Belongs to the ATP-dependent AMP-binding enzyme family.</text>
</comment>
<reference evidence="4" key="1">
    <citation type="submission" date="2018-03" db="EMBL/GenBank/DDBJ databases">
        <authorList>
            <person name="Guldener U."/>
        </authorList>
    </citation>
    <scope>NUCLEOTIDE SEQUENCE</scope>
</reference>
<comment type="caution">
    <text evidence="4">The sequence shown here is derived from an EMBL/GenBank/DDBJ whole genome shotgun (WGS) entry which is preliminary data.</text>
</comment>
<dbReference type="AlphaFoldDB" id="A0AAE8N1E1"/>
<dbReference type="PANTHER" id="PTHR42921:SF4">
    <property type="entry name" value="ACETOACETYL-COA SYNTHASE (AFU_ORTHOLOGUE AFUA_8G04770)"/>
    <property type="match status" value="1"/>
</dbReference>
<feature type="domain" description="Acetyl-coenzyme A synthetase N-terminal" evidence="3">
    <location>
        <begin position="38"/>
        <end position="96"/>
    </location>
</feature>
<dbReference type="Proteomes" id="UP001187682">
    <property type="component" value="Unassembled WGS sequence"/>
</dbReference>
<dbReference type="GO" id="GO:0006629">
    <property type="term" value="P:lipid metabolic process"/>
    <property type="evidence" value="ECO:0007669"/>
    <property type="project" value="InterPro"/>
</dbReference>
<evidence type="ECO:0000313" key="4">
    <source>
        <dbReference type="EMBL" id="SPO04656.1"/>
    </source>
</evidence>
<dbReference type="Gene3D" id="3.40.50.12780">
    <property type="entry name" value="N-terminal domain of ligase-like"/>
    <property type="match status" value="1"/>
</dbReference>
<protein>
    <submittedName>
        <fullName evidence="4">Probable acyl-CoA synthetase</fullName>
    </submittedName>
</protein>